<dbReference type="SUPFAM" id="SSF110857">
    <property type="entry name" value="Gamma-glutamyl cyclotransferase-like"/>
    <property type="match status" value="1"/>
</dbReference>
<accession>A0A2U8H3H0</accession>
<evidence type="ECO:0000256" key="1">
    <source>
        <dbReference type="ARBA" id="ARBA00022679"/>
    </source>
</evidence>
<sequence>MTGHNRHCFTYGSLMIPHIMFEVCGMKPAAVPAVLEDHRRHPVRGEDYPGMVATPGHAVSGVLYLDLPPAALARLDAFEGEQYQRSAVTVVDAAGRQLAAEAYVFRPEYADLLLPGDWDVAAFEREGRQRFELKFVGKRGD</sequence>
<dbReference type="Gene3D" id="3.10.490.10">
    <property type="entry name" value="Gamma-glutamyl cyclotransferase-like"/>
    <property type="match status" value="1"/>
</dbReference>
<keyword evidence="1" id="KW-0808">Transferase</keyword>
<dbReference type="InterPro" id="IPR036568">
    <property type="entry name" value="GGCT-like_sf"/>
</dbReference>
<dbReference type="OrthoDB" id="279154at2"/>
<dbReference type="InterPro" id="IPR013024">
    <property type="entry name" value="GGCT-like"/>
</dbReference>
<dbReference type="Proteomes" id="UP000244902">
    <property type="component" value="Chromosome"/>
</dbReference>
<evidence type="ECO:0000256" key="2">
    <source>
        <dbReference type="ARBA" id="ARBA00030602"/>
    </source>
</evidence>
<dbReference type="InterPro" id="IPR045038">
    <property type="entry name" value="AIG2-like"/>
</dbReference>
<organism evidence="4 5">
    <name type="scientific">Parazoarcus communis</name>
    <dbReference type="NCBI Taxonomy" id="41977"/>
    <lineage>
        <taxon>Bacteria</taxon>
        <taxon>Pseudomonadati</taxon>
        <taxon>Pseudomonadota</taxon>
        <taxon>Betaproteobacteria</taxon>
        <taxon>Rhodocyclales</taxon>
        <taxon>Zoogloeaceae</taxon>
        <taxon>Parazoarcus</taxon>
    </lineage>
</organism>
<evidence type="ECO:0000259" key="3">
    <source>
        <dbReference type="Pfam" id="PF06094"/>
    </source>
</evidence>
<evidence type="ECO:0000313" key="5">
    <source>
        <dbReference type="Proteomes" id="UP000244902"/>
    </source>
</evidence>
<dbReference type="RefSeq" id="WP_108973408.1">
    <property type="nucleotide sequence ID" value="NZ_CP022188.1"/>
</dbReference>
<dbReference type="AlphaFoldDB" id="A0A2U8H3H0"/>
<dbReference type="PANTHER" id="PTHR31544">
    <property type="entry name" value="AIG2-LIKE PROTEIN D"/>
    <property type="match status" value="1"/>
</dbReference>
<evidence type="ECO:0000313" key="4">
    <source>
        <dbReference type="EMBL" id="AWI80090.1"/>
    </source>
</evidence>
<dbReference type="EMBL" id="CP022188">
    <property type="protein sequence ID" value="AWI80090.1"/>
    <property type="molecule type" value="Genomic_DNA"/>
</dbReference>
<proteinExistence type="predicted"/>
<feature type="domain" description="Gamma-glutamylcyclotransferase AIG2-like" evidence="3">
    <location>
        <begin position="8"/>
        <end position="119"/>
    </location>
</feature>
<dbReference type="InterPro" id="IPR009288">
    <property type="entry name" value="AIG2-like_dom"/>
</dbReference>
<name>A0A2U8H3H0_9RHOO</name>
<protein>
    <recommendedName>
        <fullName evidence="2">Putative gamma-glutamylcyclotransferase</fullName>
    </recommendedName>
</protein>
<dbReference type="PANTHER" id="PTHR31544:SF2">
    <property type="entry name" value="AIG2-LIKE PROTEIN D"/>
    <property type="match status" value="1"/>
</dbReference>
<dbReference type="CDD" id="cd06661">
    <property type="entry name" value="GGCT_like"/>
    <property type="match status" value="1"/>
</dbReference>
<dbReference type="GO" id="GO:0016740">
    <property type="term" value="F:transferase activity"/>
    <property type="evidence" value="ECO:0007669"/>
    <property type="project" value="UniProtKB-KW"/>
</dbReference>
<reference evidence="4 5" key="1">
    <citation type="submission" date="2017-06" db="EMBL/GenBank/DDBJ databases">
        <title>Azoarcus sp. TSNA42 complete genome sequence.</title>
        <authorList>
            <person name="Woo J.-H."/>
            <person name="Kim H.-S."/>
        </authorList>
    </citation>
    <scope>NUCLEOTIDE SEQUENCE [LARGE SCALE GENOMIC DNA]</scope>
    <source>
        <strain evidence="4 5">TSNA42</strain>
    </source>
</reference>
<gene>
    <name evidence="4" type="ORF">CEW87_12350</name>
</gene>
<dbReference type="Pfam" id="PF06094">
    <property type="entry name" value="GGACT"/>
    <property type="match status" value="1"/>
</dbReference>